<sequence length="134" mass="14405">MVAENGSSRRRWALVKGGGAMDVAHSGLRNPFDARHRLGGQEEGTLHGTGEEAWKGGLLEDKKPRPTVKTGRKLGGRTTALFCSAGKLVLVLPPPPRWGAPQGGEFRADVRAIWISDPERTTNPTWGGTPRSTV</sequence>
<name>A0AAV7TGU2_PLEWA</name>
<dbReference type="Proteomes" id="UP001066276">
    <property type="component" value="Chromosome 3_2"/>
</dbReference>
<comment type="caution">
    <text evidence="2">The sequence shown here is derived from an EMBL/GenBank/DDBJ whole genome shotgun (WGS) entry which is preliminary data.</text>
</comment>
<dbReference type="EMBL" id="JANPWB010000006">
    <property type="protein sequence ID" value="KAJ1175633.1"/>
    <property type="molecule type" value="Genomic_DNA"/>
</dbReference>
<proteinExistence type="predicted"/>
<keyword evidence="3" id="KW-1185">Reference proteome</keyword>
<accession>A0AAV7TGU2</accession>
<protein>
    <submittedName>
        <fullName evidence="2">Uncharacterized protein</fullName>
    </submittedName>
</protein>
<gene>
    <name evidence="2" type="ORF">NDU88_000920</name>
</gene>
<evidence type="ECO:0000313" key="2">
    <source>
        <dbReference type="EMBL" id="KAJ1175633.1"/>
    </source>
</evidence>
<reference evidence="2" key="1">
    <citation type="journal article" date="2022" name="bioRxiv">
        <title>Sequencing and chromosome-scale assembly of the giantPleurodeles waltlgenome.</title>
        <authorList>
            <person name="Brown T."/>
            <person name="Elewa A."/>
            <person name="Iarovenko S."/>
            <person name="Subramanian E."/>
            <person name="Araus A.J."/>
            <person name="Petzold A."/>
            <person name="Susuki M."/>
            <person name="Suzuki K.-i.T."/>
            <person name="Hayashi T."/>
            <person name="Toyoda A."/>
            <person name="Oliveira C."/>
            <person name="Osipova E."/>
            <person name="Leigh N.D."/>
            <person name="Simon A."/>
            <person name="Yun M.H."/>
        </authorList>
    </citation>
    <scope>NUCLEOTIDE SEQUENCE</scope>
    <source>
        <strain evidence="2">20211129_DDA</strain>
        <tissue evidence="2">Liver</tissue>
    </source>
</reference>
<feature type="compositionally biased region" description="Basic and acidic residues" evidence="1">
    <location>
        <begin position="49"/>
        <end position="64"/>
    </location>
</feature>
<feature type="region of interest" description="Disordered" evidence="1">
    <location>
        <begin position="33"/>
        <end position="73"/>
    </location>
</feature>
<evidence type="ECO:0000256" key="1">
    <source>
        <dbReference type="SAM" id="MobiDB-lite"/>
    </source>
</evidence>
<dbReference type="AlphaFoldDB" id="A0AAV7TGU2"/>
<evidence type="ECO:0000313" key="3">
    <source>
        <dbReference type="Proteomes" id="UP001066276"/>
    </source>
</evidence>
<organism evidence="2 3">
    <name type="scientific">Pleurodeles waltl</name>
    <name type="common">Iberian ribbed newt</name>
    <dbReference type="NCBI Taxonomy" id="8319"/>
    <lineage>
        <taxon>Eukaryota</taxon>
        <taxon>Metazoa</taxon>
        <taxon>Chordata</taxon>
        <taxon>Craniata</taxon>
        <taxon>Vertebrata</taxon>
        <taxon>Euteleostomi</taxon>
        <taxon>Amphibia</taxon>
        <taxon>Batrachia</taxon>
        <taxon>Caudata</taxon>
        <taxon>Salamandroidea</taxon>
        <taxon>Salamandridae</taxon>
        <taxon>Pleurodelinae</taxon>
        <taxon>Pleurodeles</taxon>
    </lineage>
</organism>